<feature type="compositionally biased region" description="Low complexity" evidence="1">
    <location>
        <begin position="55"/>
        <end position="85"/>
    </location>
</feature>
<accession>A0A4P2QVV5</accession>
<sequence length="97" mass="9357">MHLRRRHGACVAGLGSWASLRTAFVMAGATFVFVSLATACLDYAGEELFDQCDTPAAPLPGSGSGSGATVSTGAAGADAPDCGAPTHAPGSGSGSGS</sequence>
<dbReference type="EMBL" id="CP012672">
    <property type="protein sequence ID" value="AUX33733.1"/>
    <property type="molecule type" value="Genomic_DNA"/>
</dbReference>
<dbReference type="AlphaFoldDB" id="A0A4P2QVV5"/>
<reference evidence="2 3" key="1">
    <citation type="submission" date="2015-09" db="EMBL/GenBank/DDBJ databases">
        <title>Sorangium comparison.</title>
        <authorList>
            <person name="Zaburannyi N."/>
            <person name="Bunk B."/>
            <person name="Overmann J."/>
            <person name="Mueller R."/>
        </authorList>
    </citation>
    <scope>NUCLEOTIDE SEQUENCE [LARGE SCALE GENOMIC DNA]</scope>
    <source>
        <strain evidence="2 3">So ce836</strain>
    </source>
</reference>
<evidence type="ECO:0000313" key="3">
    <source>
        <dbReference type="Proteomes" id="UP000295497"/>
    </source>
</evidence>
<organism evidence="2 3">
    <name type="scientific">Sorangium cellulosum</name>
    <name type="common">Polyangium cellulosum</name>
    <dbReference type="NCBI Taxonomy" id="56"/>
    <lineage>
        <taxon>Bacteria</taxon>
        <taxon>Pseudomonadati</taxon>
        <taxon>Myxococcota</taxon>
        <taxon>Polyangia</taxon>
        <taxon>Polyangiales</taxon>
        <taxon>Polyangiaceae</taxon>
        <taxon>Sorangium</taxon>
    </lineage>
</organism>
<proteinExistence type="predicted"/>
<gene>
    <name evidence="2" type="ORF">SOCE836_058970</name>
</gene>
<feature type="region of interest" description="Disordered" evidence="1">
    <location>
        <begin position="54"/>
        <end position="97"/>
    </location>
</feature>
<evidence type="ECO:0000313" key="2">
    <source>
        <dbReference type="EMBL" id="AUX33733.1"/>
    </source>
</evidence>
<dbReference type="Proteomes" id="UP000295497">
    <property type="component" value="Chromosome"/>
</dbReference>
<name>A0A4P2QVV5_SORCE</name>
<protein>
    <submittedName>
        <fullName evidence="2">Uncharacterized protein</fullName>
    </submittedName>
</protein>
<evidence type="ECO:0000256" key="1">
    <source>
        <dbReference type="SAM" id="MobiDB-lite"/>
    </source>
</evidence>